<sequence length="137" mass="15301">MAMFDAPSLPIQVACSDTSTTLHVPQIVLRNIPFFESQLERWNSGGQLRVELPSGLGVADLELLLQQVVFGLEQAKPKDAESALRLCQLTSMLNCDASMVSASVSQLRNHLRRTPRWRVALRRRMRCPKSWATLPSG</sequence>
<accession>A0AA36IHU7</accession>
<name>A0AA36IHU7_9DINO</name>
<evidence type="ECO:0008006" key="3">
    <source>
        <dbReference type="Google" id="ProtNLM"/>
    </source>
</evidence>
<keyword evidence="2" id="KW-1185">Reference proteome</keyword>
<evidence type="ECO:0000313" key="1">
    <source>
        <dbReference type="EMBL" id="CAJ1386997.1"/>
    </source>
</evidence>
<dbReference type="EMBL" id="CAUJNA010001446">
    <property type="protein sequence ID" value="CAJ1386997.1"/>
    <property type="molecule type" value="Genomic_DNA"/>
</dbReference>
<dbReference type="Proteomes" id="UP001178507">
    <property type="component" value="Unassembled WGS sequence"/>
</dbReference>
<protein>
    <recommendedName>
        <fullName evidence="3">BTB domain-containing protein</fullName>
    </recommendedName>
</protein>
<evidence type="ECO:0000313" key="2">
    <source>
        <dbReference type="Proteomes" id="UP001178507"/>
    </source>
</evidence>
<reference evidence="1" key="1">
    <citation type="submission" date="2023-08" db="EMBL/GenBank/DDBJ databases">
        <authorList>
            <person name="Chen Y."/>
            <person name="Shah S."/>
            <person name="Dougan E. K."/>
            <person name="Thang M."/>
            <person name="Chan C."/>
        </authorList>
    </citation>
    <scope>NUCLEOTIDE SEQUENCE</scope>
</reference>
<organism evidence="1 2">
    <name type="scientific">Effrenium voratum</name>
    <dbReference type="NCBI Taxonomy" id="2562239"/>
    <lineage>
        <taxon>Eukaryota</taxon>
        <taxon>Sar</taxon>
        <taxon>Alveolata</taxon>
        <taxon>Dinophyceae</taxon>
        <taxon>Suessiales</taxon>
        <taxon>Symbiodiniaceae</taxon>
        <taxon>Effrenium</taxon>
    </lineage>
</organism>
<proteinExistence type="predicted"/>
<gene>
    <name evidence="1" type="ORF">EVOR1521_LOCUS13157</name>
</gene>
<dbReference type="AlphaFoldDB" id="A0AA36IHU7"/>
<comment type="caution">
    <text evidence="1">The sequence shown here is derived from an EMBL/GenBank/DDBJ whole genome shotgun (WGS) entry which is preliminary data.</text>
</comment>